<organism evidence="2 3">
    <name type="scientific">Vanrija humicola</name>
    <name type="common">Yeast</name>
    <name type="synonym">Cryptococcus humicola</name>
    <dbReference type="NCBI Taxonomy" id="5417"/>
    <lineage>
        <taxon>Eukaryota</taxon>
        <taxon>Fungi</taxon>
        <taxon>Dikarya</taxon>
        <taxon>Basidiomycota</taxon>
        <taxon>Agaricomycotina</taxon>
        <taxon>Tremellomycetes</taxon>
        <taxon>Trichosporonales</taxon>
        <taxon>Trichosporonaceae</taxon>
        <taxon>Vanrija</taxon>
    </lineage>
</organism>
<dbReference type="InterPro" id="IPR032710">
    <property type="entry name" value="NTF2-like_dom_sf"/>
</dbReference>
<dbReference type="GO" id="GO:0006913">
    <property type="term" value="P:nucleocytoplasmic transport"/>
    <property type="evidence" value="ECO:0007669"/>
    <property type="project" value="InterPro"/>
</dbReference>
<name>A0A7D8V627_VANHU</name>
<comment type="caution">
    <text evidence="2">The sequence shown here is derived from an EMBL/GenBank/DDBJ whole genome shotgun (WGS) entry which is preliminary data.</text>
</comment>
<evidence type="ECO:0000313" key="3">
    <source>
        <dbReference type="Proteomes" id="UP000473826"/>
    </source>
</evidence>
<proteinExistence type="predicted"/>
<dbReference type="OrthoDB" id="25408at2759"/>
<sequence length="252" mass="27882">MSCISWYLCWTRSRRGVVFPHPPCSKRLGVPRRRQTTSNLHFFCHPTTNNRRCLSPLLPPSLHPPHTHLGTRNGRHIRKVGFDAQAIQPTLTCRPAPWPSAAIDAASHGAIAFCQIYYEAFDEPTRRSQEIPLFFLPTAKIVWNGNVVKPDAASLAAFLNAFPLSRHDLQTLDCHPLQPLDPAAGGAPELVLTVTGSVLHGPSVMKTGDAPPVGVSEHPRKFREVFVLKPTESAEGMQPKYAIQSSNFRFIG</sequence>
<dbReference type="Proteomes" id="UP000473826">
    <property type="component" value="Unassembled WGS sequence"/>
</dbReference>
<protein>
    <recommendedName>
        <fullName evidence="1">NTF2 domain-containing protein</fullName>
    </recommendedName>
</protein>
<dbReference type="InterPro" id="IPR019488">
    <property type="entry name" value="Nucl_pore_RNA_shuttling_Mtr2"/>
</dbReference>
<accession>A0A7D8V627</accession>
<feature type="domain" description="NTF2" evidence="1">
    <location>
        <begin position="109"/>
        <end position="250"/>
    </location>
</feature>
<dbReference type="InterPro" id="IPR045875">
    <property type="entry name" value="NTF2"/>
</dbReference>
<dbReference type="Pfam" id="PF10429">
    <property type="entry name" value="Mtr2"/>
    <property type="match status" value="1"/>
</dbReference>
<dbReference type="EMBL" id="QKWK01000005">
    <property type="protein sequence ID" value="TXT10728.1"/>
    <property type="molecule type" value="Genomic_DNA"/>
</dbReference>
<dbReference type="InterPro" id="IPR018222">
    <property type="entry name" value="Nuclear_transport_factor_2_euk"/>
</dbReference>
<keyword evidence="3" id="KW-1185">Reference proteome</keyword>
<dbReference type="PROSITE" id="PS50177">
    <property type="entry name" value="NTF2_DOMAIN"/>
    <property type="match status" value="1"/>
</dbReference>
<reference evidence="2 3" key="1">
    <citation type="journal article" date="2019" name="PLoS Genet.">
        <title>Convergent evolution of linked mating-type loci in basidiomycete fungi.</title>
        <authorList>
            <person name="Sun S."/>
            <person name="Coelho M.A."/>
            <person name="Heitman J."/>
            <person name="Nowrousian M."/>
        </authorList>
    </citation>
    <scope>NUCLEOTIDE SEQUENCE [LARGE SCALE GENOMIC DNA]</scope>
    <source>
        <strain evidence="2 3">CBS 4282</strain>
    </source>
</reference>
<dbReference type="PANTHER" id="PTHR12612">
    <property type="entry name" value="NUCLEAR TRANSPORT FACTOR 2"/>
    <property type="match status" value="1"/>
</dbReference>
<evidence type="ECO:0000313" key="2">
    <source>
        <dbReference type="EMBL" id="TXT10728.1"/>
    </source>
</evidence>
<dbReference type="SUPFAM" id="SSF54427">
    <property type="entry name" value="NTF2-like"/>
    <property type="match status" value="1"/>
</dbReference>
<gene>
    <name evidence="2" type="ORF">VHUM_02233</name>
</gene>
<dbReference type="AlphaFoldDB" id="A0A7D8V627"/>
<evidence type="ECO:0000259" key="1">
    <source>
        <dbReference type="PROSITE" id="PS50177"/>
    </source>
</evidence>
<dbReference type="Gene3D" id="3.10.450.50">
    <property type="match status" value="1"/>
</dbReference>